<evidence type="ECO:0000256" key="2">
    <source>
        <dbReference type="ARBA" id="ARBA00022448"/>
    </source>
</evidence>
<evidence type="ECO:0000259" key="8">
    <source>
        <dbReference type="PROSITE" id="PS50928"/>
    </source>
</evidence>
<dbReference type="NCBIfam" id="TIGR01097">
    <property type="entry name" value="PhnE"/>
    <property type="match status" value="1"/>
</dbReference>
<keyword evidence="4 7" id="KW-0812">Transmembrane</keyword>
<evidence type="ECO:0000256" key="4">
    <source>
        <dbReference type="ARBA" id="ARBA00022692"/>
    </source>
</evidence>
<dbReference type="GO" id="GO:0015416">
    <property type="term" value="F:ABC-type phosphonate transporter activity"/>
    <property type="evidence" value="ECO:0007669"/>
    <property type="project" value="InterPro"/>
</dbReference>
<dbReference type="PANTHER" id="PTHR30043">
    <property type="entry name" value="PHOSPHONATES TRANSPORT SYSTEM PERMEASE PROTEIN"/>
    <property type="match status" value="1"/>
</dbReference>
<keyword evidence="6 7" id="KW-0472">Membrane</keyword>
<reference evidence="9 10" key="1">
    <citation type="submission" date="2019-11" db="EMBL/GenBank/DDBJ databases">
        <title>Genome sequences of 17 halophilic strains isolated from different environments.</title>
        <authorList>
            <person name="Furrow R.E."/>
        </authorList>
    </citation>
    <scope>NUCLEOTIDE SEQUENCE [LARGE SCALE GENOMIC DNA]</scope>
    <source>
        <strain evidence="9 10">22506_14_FS</strain>
    </source>
</reference>
<proteinExistence type="inferred from homology"/>
<accession>A0A845EZ10</accession>
<dbReference type="Proteomes" id="UP000447833">
    <property type="component" value="Unassembled WGS sequence"/>
</dbReference>
<dbReference type="InterPro" id="IPR000515">
    <property type="entry name" value="MetI-like"/>
</dbReference>
<sequence length="250" mass="27513">MAWFKWRHLILFFMVIGLMVWSIGVTEFDVRKFSQFNNMIDFLSNWFPLNISVLPTMLKASLVTLGMAFLGSFVGLLVALPISLLAAKNTAGPFYGSARVGLSFVRSIPEIVLGLMFLTIVGPGPFAATIAIIVHNASVLSKLIAELIEAADKGPQEAMKAVGARPLTGALFSVFPQIWPNVLSHYFYRFEVAIRTSLMLGLVGGGGIGQQLFVHFKTFQYSTVAVDVMLIMIIVIVVDFLGSRVRQYVM</sequence>
<gene>
    <name evidence="9" type="primary">phnE</name>
    <name evidence="9" type="ORF">GLW07_10995</name>
</gene>
<keyword evidence="3" id="KW-1003">Cell membrane</keyword>
<feature type="transmembrane region" description="Helical" evidence="7">
    <location>
        <begin position="219"/>
        <end position="241"/>
    </location>
</feature>
<dbReference type="PANTHER" id="PTHR30043:SF1">
    <property type="entry name" value="ABC TRANSPORT SYSTEM PERMEASE PROTEIN P69"/>
    <property type="match status" value="1"/>
</dbReference>
<feature type="transmembrane region" description="Helical" evidence="7">
    <location>
        <begin position="62"/>
        <end position="87"/>
    </location>
</feature>
<dbReference type="EMBL" id="WMEY01000003">
    <property type="protein sequence ID" value="MYL63882.1"/>
    <property type="molecule type" value="Genomic_DNA"/>
</dbReference>
<dbReference type="InterPro" id="IPR005769">
    <property type="entry name" value="PhnE/PtxC"/>
</dbReference>
<dbReference type="Pfam" id="PF00528">
    <property type="entry name" value="BPD_transp_1"/>
    <property type="match status" value="1"/>
</dbReference>
<organism evidence="9 10">
    <name type="scientific">Guptibacillus hwajinpoensis</name>
    <dbReference type="NCBI Taxonomy" id="208199"/>
    <lineage>
        <taxon>Bacteria</taxon>
        <taxon>Bacillati</taxon>
        <taxon>Bacillota</taxon>
        <taxon>Bacilli</taxon>
        <taxon>Bacillales</taxon>
        <taxon>Guptibacillaceae</taxon>
        <taxon>Guptibacillus</taxon>
    </lineage>
</organism>
<feature type="transmembrane region" description="Helical" evidence="7">
    <location>
        <begin position="192"/>
        <end position="213"/>
    </location>
</feature>
<evidence type="ECO:0000256" key="3">
    <source>
        <dbReference type="ARBA" id="ARBA00022475"/>
    </source>
</evidence>
<dbReference type="InterPro" id="IPR035906">
    <property type="entry name" value="MetI-like_sf"/>
</dbReference>
<dbReference type="SUPFAM" id="SSF161098">
    <property type="entry name" value="MetI-like"/>
    <property type="match status" value="1"/>
</dbReference>
<feature type="domain" description="ABC transmembrane type-1" evidence="8">
    <location>
        <begin position="61"/>
        <end position="242"/>
    </location>
</feature>
<comment type="similarity">
    <text evidence="7">Belongs to the binding-protein-dependent transport system permease family.</text>
</comment>
<evidence type="ECO:0000256" key="7">
    <source>
        <dbReference type="RuleBase" id="RU363032"/>
    </source>
</evidence>
<protein>
    <submittedName>
        <fullName evidence="9">Phosphonate ABC transporter, permease protein PhnE</fullName>
    </submittedName>
</protein>
<name>A0A845EZ10_9BACL</name>
<dbReference type="GO" id="GO:0005886">
    <property type="term" value="C:plasma membrane"/>
    <property type="evidence" value="ECO:0007669"/>
    <property type="project" value="UniProtKB-SubCell"/>
</dbReference>
<keyword evidence="2 7" id="KW-0813">Transport</keyword>
<evidence type="ECO:0000256" key="5">
    <source>
        <dbReference type="ARBA" id="ARBA00022989"/>
    </source>
</evidence>
<evidence type="ECO:0000256" key="6">
    <source>
        <dbReference type="ARBA" id="ARBA00023136"/>
    </source>
</evidence>
<dbReference type="PROSITE" id="PS50928">
    <property type="entry name" value="ABC_TM1"/>
    <property type="match status" value="1"/>
</dbReference>
<keyword evidence="5 7" id="KW-1133">Transmembrane helix</keyword>
<dbReference type="CDD" id="cd06261">
    <property type="entry name" value="TM_PBP2"/>
    <property type="match status" value="1"/>
</dbReference>
<comment type="subcellular location">
    <subcellularLocation>
        <location evidence="1 7">Cell membrane</location>
        <topology evidence="1 7">Multi-pass membrane protein</topology>
    </subcellularLocation>
</comment>
<dbReference type="RefSeq" id="WP_160919371.1">
    <property type="nucleotide sequence ID" value="NZ_WMEY01000003.1"/>
</dbReference>
<evidence type="ECO:0000313" key="9">
    <source>
        <dbReference type="EMBL" id="MYL63882.1"/>
    </source>
</evidence>
<evidence type="ECO:0000313" key="10">
    <source>
        <dbReference type="Proteomes" id="UP000447833"/>
    </source>
</evidence>
<feature type="transmembrane region" description="Helical" evidence="7">
    <location>
        <begin position="111"/>
        <end position="134"/>
    </location>
</feature>
<feature type="transmembrane region" description="Helical" evidence="7">
    <location>
        <begin position="6"/>
        <end position="25"/>
    </location>
</feature>
<dbReference type="AlphaFoldDB" id="A0A845EZ10"/>
<dbReference type="Gene3D" id="1.10.3720.10">
    <property type="entry name" value="MetI-like"/>
    <property type="match status" value="1"/>
</dbReference>
<evidence type="ECO:0000256" key="1">
    <source>
        <dbReference type="ARBA" id="ARBA00004651"/>
    </source>
</evidence>
<comment type="caution">
    <text evidence="9">The sequence shown here is derived from an EMBL/GenBank/DDBJ whole genome shotgun (WGS) entry which is preliminary data.</text>
</comment>